<dbReference type="SUPFAM" id="SSF48008">
    <property type="entry name" value="GntR ligand-binding domain-like"/>
    <property type="match status" value="1"/>
</dbReference>
<accession>A0A1H3JRF6</accession>
<name>A0A1H3JRF6_9PSEU</name>
<feature type="domain" description="HTH gntR-type" evidence="5">
    <location>
        <begin position="7"/>
        <end position="74"/>
    </location>
</feature>
<sequence length="235" mass="25596">MIPNRPRGLHGQTVELLASRILSNEFAEGTVLDLPALRAELDVSLTALREALKVLTAKGMIDARQKRGTFVQPRTRWNMLDADVMRWQTAAAAATDPDLFDELTEVRAVVEPAAARMAAERADDADLRALAEALQRMGEASSDLDAMVAADLEFHRLLLAATHNNFLLQIERVIAIGLAERDKLVHGTTQADDPVPSHQAVYDAIAARDPEGAESAMRALVDKSSADLKQATRGR</sequence>
<dbReference type="Gene3D" id="1.10.10.10">
    <property type="entry name" value="Winged helix-like DNA-binding domain superfamily/Winged helix DNA-binding domain"/>
    <property type="match status" value="1"/>
</dbReference>
<dbReference type="PANTHER" id="PTHR43537">
    <property type="entry name" value="TRANSCRIPTIONAL REGULATOR, GNTR FAMILY"/>
    <property type="match status" value="1"/>
</dbReference>
<reference evidence="6 7" key="1">
    <citation type="submission" date="2016-10" db="EMBL/GenBank/DDBJ databases">
        <authorList>
            <person name="de Groot N.N."/>
        </authorList>
    </citation>
    <scope>NUCLEOTIDE SEQUENCE [LARGE SCALE GENOMIC DNA]</scope>
    <source>
        <strain evidence="6 7">CPCC 202699</strain>
    </source>
</reference>
<organism evidence="6 7">
    <name type="scientific">Amycolatopsis xylanica</name>
    <dbReference type="NCBI Taxonomy" id="589385"/>
    <lineage>
        <taxon>Bacteria</taxon>
        <taxon>Bacillati</taxon>
        <taxon>Actinomycetota</taxon>
        <taxon>Actinomycetes</taxon>
        <taxon>Pseudonocardiales</taxon>
        <taxon>Pseudonocardiaceae</taxon>
        <taxon>Amycolatopsis</taxon>
    </lineage>
</organism>
<keyword evidence="7" id="KW-1185">Reference proteome</keyword>
<dbReference type="InterPro" id="IPR008920">
    <property type="entry name" value="TF_FadR/GntR_C"/>
</dbReference>
<dbReference type="PROSITE" id="PS50949">
    <property type="entry name" value="HTH_GNTR"/>
    <property type="match status" value="1"/>
</dbReference>
<feature type="region of interest" description="Disordered" evidence="4">
    <location>
        <begin position="216"/>
        <end position="235"/>
    </location>
</feature>
<evidence type="ECO:0000313" key="6">
    <source>
        <dbReference type="EMBL" id="SDY42507.1"/>
    </source>
</evidence>
<dbReference type="OrthoDB" id="4164516at2"/>
<evidence type="ECO:0000259" key="5">
    <source>
        <dbReference type="PROSITE" id="PS50949"/>
    </source>
</evidence>
<dbReference type="SMART" id="SM00345">
    <property type="entry name" value="HTH_GNTR"/>
    <property type="match status" value="1"/>
</dbReference>
<dbReference type="InterPro" id="IPR011711">
    <property type="entry name" value="GntR_C"/>
</dbReference>
<keyword evidence="1" id="KW-0805">Transcription regulation</keyword>
<dbReference type="Gene3D" id="1.20.120.530">
    <property type="entry name" value="GntR ligand-binding domain-like"/>
    <property type="match status" value="1"/>
</dbReference>
<dbReference type="SMART" id="SM00895">
    <property type="entry name" value="FCD"/>
    <property type="match status" value="1"/>
</dbReference>
<evidence type="ECO:0000313" key="7">
    <source>
        <dbReference type="Proteomes" id="UP000199515"/>
    </source>
</evidence>
<gene>
    <name evidence="6" type="ORF">SAMN05421504_105516</name>
</gene>
<proteinExistence type="predicted"/>
<keyword evidence="2 6" id="KW-0238">DNA-binding</keyword>
<dbReference type="PANTHER" id="PTHR43537:SF44">
    <property type="entry name" value="GNTR FAMILY REGULATORY PROTEIN"/>
    <property type="match status" value="1"/>
</dbReference>
<dbReference type="InterPro" id="IPR036388">
    <property type="entry name" value="WH-like_DNA-bd_sf"/>
</dbReference>
<dbReference type="InterPro" id="IPR036390">
    <property type="entry name" value="WH_DNA-bd_sf"/>
</dbReference>
<dbReference type="Pfam" id="PF00392">
    <property type="entry name" value="GntR"/>
    <property type="match status" value="1"/>
</dbReference>
<dbReference type="EMBL" id="FNON01000005">
    <property type="protein sequence ID" value="SDY42507.1"/>
    <property type="molecule type" value="Genomic_DNA"/>
</dbReference>
<evidence type="ECO:0000256" key="2">
    <source>
        <dbReference type="ARBA" id="ARBA00023125"/>
    </source>
</evidence>
<dbReference type="STRING" id="589385.SAMN05421504_105516"/>
<evidence type="ECO:0000256" key="1">
    <source>
        <dbReference type="ARBA" id="ARBA00023015"/>
    </source>
</evidence>
<dbReference type="Proteomes" id="UP000199515">
    <property type="component" value="Unassembled WGS sequence"/>
</dbReference>
<dbReference type="Pfam" id="PF07729">
    <property type="entry name" value="FCD"/>
    <property type="match status" value="1"/>
</dbReference>
<dbReference type="RefSeq" id="WP_091292795.1">
    <property type="nucleotide sequence ID" value="NZ_FNON01000005.1"/>
</dbReference>
<evidence type="ECO:0000256" key="3">
    <source>
        <dbReference type="ARBA" id="ARBA00023163"/>
    </source>
</evidence>
<protein>
    <submittedName>
        <fullName evidence="6">DNA-binding transcriptional regulator, FadR family</fullName>
    </submittedName>
</protein>
<dbReference type="GO" id="GO:0003677">
    <property type="term" value="F:DNA binding"/>
    <property type="evidence" value="ECO:0007669"/>
    <property type="project" value="UniProtKB-KW"/>
</dbReference>
<dbReference type="SUPFAM" id="SSF46785">
    <property type="entry name" value="Winged helix' DNA-binding domain"/>
    <property type="match status" value="1"/>
</dbReference>
<keyword evidence="3" id="KW-0804">Transcription</keyword>
<evidence type="ECO:0000256" key="4">
    <source>
        <dbReference type="SAM" id="MobiDB-lite"/>
    </source>
</evidence>
<dbReference type="InterPro" id="IPR000524">
    <property type="entry name" value="Tscrpt_reg_HTH_GntR"/>
</dbReference>
<dbReference type="AlphaFoldDB" id="A0A1H3JRF6"/>
<dbReference type="GO" id="GO:0003700">
    <property type="term" value="F:DNA-binding transcription factor activity"/>
    <property type="evidence" value="ECO:0007669"/>
    <property type="project" value="InterPro"/>
</dbReference>
<dbReference type="CDD" id="cd07377">
    <property type="entry name" value="WHTH_GntR"/>
    <property type="match status" value="1"/>
</dbReference>